<feature type="DNA-binding region" description="H-T-H motif" evidence="4">
    <location>
        <begin position="35"/>
        <end position="54"/>
    </location>
</feature>
<dbReference type="Proteomes" id="UP000467105">
    <property type="component" value="Chromosome"/>
</dbReference>
<evidence type="ECO:0000256" key="4">
    <source>
        <dbReference type="PROSITE-ProRule" id="PRU00335"/>
    </source>
</evidence>
<dbReference type="EMBL" id="AP022614">
    <property type="protein sequence ID" value="BBZ46677.1"/>
    <property type="molecule type" value="Genomic_DNA"/>
</dbReference>
<dbReference type="InterPro" id="IPR009057">
    <property type="entry name" value="Homeodomain-like_sf"/>
</dbReference>
<proteinExistence type="predicted"/>
<dbReference type="RefSeq" id="WP_232066665.1">
    <property type="nucleotide sequence ID" value="NZ_AP022614.1"/>
</dbReference>
<dbReference type="Gene3D" id="1.10.357.10">
    <property type="entry name" value="Tetracycline Repressor, domain 2"/>
    <property type="match status" value="1"/>
</dbReference>
<dbReference type="Gene3D" id="1.10.10.60">
    <property type="entry name" value="Homeodomain-like"/>
    <property type="match status" value="1"/>
</dbReference>
<dbReference type="InterPro" id="IPR001647">
    <property type="entry name" value="HTH_TetR"/>
</dbReference>
<dbReference type="PRINTS" id="PR00455">
    <property type="entry name" value="HTHTETR"/>
</dbReference>
<evidence type="ECO:0000256" key="3">
    <source>
        <dbReference type="ARBA" id="ARBA00023163"/>
    </source>
</evidence>
<evidence type="ECO:0000256" key="1">
    <source>
        <dbReference type="ARBA" id="ARBA00023015"/>
    </source>
</evidence>
<dbReference type="InterPro" id="IPR036271">
    <property type="entry name" value="Tet_transcr_reg_TetR-rel_C_sf"/>
</dbReference>
<dbReference type="SUPFAM" id="SSF48498">
    <property type="entry name" value="Tetracyclin repressor-like, C-terminal domain"/>
    <property type="match status" value="1"/>
</dbReference>
<organism evidence="7 8">
    <name type="scientific">Mycobacterium parmense</name>
    <dbReference type="NCBI Taxonomy" id="185642"/>
    <lineage>
        <taxon>Bacteria</taxon>
        <taxon>Bacillati</taxon>
        <taxon>Actinomycetota</taxon>
        <taxon>Actinomycetes</taxon>
        <taxon>Mycobacteriales</taxon>
        <taxon>Mycobacteriaceae</taxon>
        <taxon>Mycobacterium</taxon>
        <taxon>Mycobacterium simiae complex</taxon>
    </lineage>
</organism>
<name>A0A7I7YZF4_9MYCO</name>
<feature type="domain" description="HTH tetR-type" evidence="6">
    <location>
        <begin position="12"/>
        <end position="72"/>
    </location>
</feature>
<evidence type="ECO:0000313" key="8">
    <source>
        <dbReference type="Proteomes" id="UP000467105"/>
    </source>
</evidence>
<dbReference type="PANTHER" id="PTHR30055">
    <property type="entry name" value="HTH-TYPE TRANSCRIPTIONAL REGULATOR RUTR"/>
    <property type="match status" value="1"/>
</dbReference>
<gene>
    <name evidence="7" type="ORF">MPRM_39580</name>
</gene>
<dbReference type="PROSITE" id="PS50977">
    <property type="entry name" value="HTH_TETR_2"/>
    <property type="match status" value="1"/>
</dbReference>
<protein>
    <recommendedName>
        <fullName evidence="6">HTH tetR-type domain-containing protein</fullName>
    </recommendedName>
</protein>
<evidence type="ECO:0000256" key="2">
    <source>
        <dbReference type="ARBA" id="ARBA00023125"/>
    </source>
</evidence>
<keyword evidence="1" id="KW-0805">Transcription regulation</keyword>
<dbReference type="InterPro" id="IPR050109">
    <property type="entry name" value="HTH-type_TetR-like_transc_reg"/>
</dbReference>
<sequence length="227" mass="25334">MNVPSIHETRRQMYRMQIIAAAEYEFARAGFEKTKVANIARTADVSLATLYKHFAGKDEIWDVLNQQRVEEFISAGQQAIADCTSPVQRLFASLHALVTYFAEHPNYLRIHVSEGLSWATGGHNWGRGNQRDAWRTGIDTMVALAHDAVESEGVPPMRPSLLAGLVVSALQVWLTDWVNSEFDRPADDVALELTQYLRRSLELPAAAAPGRRARKTPPAPESRLPSK</sequence>
<keyword evidence="2 4" id="KW-0238">DNA-binding</keyword>
<keyword evidence="8" id="KW-1185">Reference proteome</keyword>
<dbReference type="PANTHER" id="PTHR30055:SF234">
    <property type="entry name" value="HTH-TYPE TRANSCRIPTIONAL REGULATOR BETI"/>
    <property type="match status" value="1"/>
</dbReference>
<keyword evidence="3" id="KW-0804">Transcription</keyword>
<evidence type="ECO:0000313" key="7">
    <source>
        <dbReference type="EMBL" id="BBZ46677.1"/>
    </source>
</evidence>
<reference evidence="7 8" key="1">
    <citation type="journal article" date="2019" name="Emerg. Microbes Infect.">
        <title>Comprehensive subspecies identification of 175 nontuberculous mycobacteria species based on 7547 genomic profiles.</title>
        <authorList>
            <person name="Matsumoto Y."/>
            <person name="Kinjo T."/>
            <person name="Motooka D."/>
            <person name="Nabeya D."/>
            <person name="Jung N."/>
            <person name="Uechi K."/>
            <person name="Horii T."/>
            <person name="Iida T."/>
            <person name="Fujita J."/>
            <person name="Nakamura S."/>
        </authorList>
    </citation>
    <scope>NUCLEOTIDE SEQUENCE [LARGE SCALE GENOMIC DNA]</scope>
    <source>
        <strain evidence="7 8">JCM 14742</strain>
    </source>
</reference>
<dbReference type="SUPFAM" id="SSF46689">
    <property type="entry name" value="Homeodomain-like"/>
    <property type="match status" value="1"/>
</dbReference>
<evidence type="ECO:0000259" key="6">
    <source>
        <dbReference type="PROSITE" id="PS50977"/>
    </source>
</evidence>
<dbReference type="Pfam" id="PF00440">
    <property type="entry name" value="TetR_N"/>
    <property type="match status" value="1"/>
</dbReference>
<feature type="region of interest" description="Disordered" evidence="5">
    <location>
        <begin position="207"/>
        <end position="227"/>
    </location>
</feature>
<evidence type="ECO:0000256" key="5">
    <source>
        <dbReference type="SAM" id="MobiDB-lite"/>
    </source>
</evidence>
<dbReference type="GO" id="GO:0000976">
    <property type="term" value="F:transcription cis-regulatory region binding"/>
    <property type="evidence" value="ECO:0007669"/>
    <property type="project" value="TreeGrafter"/>
</dbReference>
<dbReference type="AlphaFoldDB" id="A0A7I7YZF4"/>
<accession>A0A7I7YZF4</accession>
<dbReference type="GO" id="GO:0003700">
    <property type="term" value="F:DNA-binding transcription factor activity"/>
    <property type="evidence" value="ECO:0007669"/>
    <property type="project" value="TreeGrafter"/>
</dbReference>